<comment type="caution">
    <text evidence="2">The sequence shown here is derived from an EMBL/GenBank/DDBJ whole genome shotgun (WGS) entry which is preliminary data.</text>
</comment>
<feature type="region of interest" description="Disordered" evidence="1">
    <location>
        <begin position="75"/>
        <end position="169"/>
    </location>
</feature>
<name>A0A9D4ZF97_ADICA</name>
<protein>
    <submittedName>
        <fullName evidence="2">Uncharacterized protein</fullName>
    </submittedName>
</protein>
<feature type="region of interest" description="Disordered" evidence="1">
    <location>
        <begin position="1"/>
        <end position="20"/>
    </location>
</feature>
<feature type="compositionally biased region" description="Basic and acidic residues" evidence="1">
    <location>
        <begin position="110"/>
        <end position="119"/>
    </location>
</feature>
<feature type="compositionally biased region" description="Basic and acidic residues" evidence="1">
    <location>
        <begin position="75"/>
        <end position="84"/>
    </location>
</feature>
<keyword evidence="3" id="KW-1185">Reference proteome</keyword>
<organism evidence="2 3">
    <name type="scientific">Adiantum capillus-veneris</name>
    <name type="common">Maidenhair fern</name>
    <dbReference type="NCBI Taxonomy" id="13818"/>
    <lineage>
        <taxon>Eukaryota</taxon>
        <taxon>Viridiplantae</taxon>
        <taxon>Streptophyta</taxon>
        <taxon>Embryophyta</taxon>
        <taxon>Tracheophyta</taxon>
        <taxon>Polypodiopsida</taxon>
        <taxon>Polypodiidae</taxon>
        <taxon>Polypodiales</taxon>
        <taxon>Pteridineae</taxon>
        <taxon>Pteridaceae</taxon>
        <taxon>Vittarioideae</taxon>
        <taxon>Adiantum</taxon>
    </lineage>
</organism>
<dbReference type="Proteomes" id="UP000886520">
    <property type="component" value="Chromosome 11"/>
</dbReference>
<evidence type="ECO:0000313" key="3">
    <source>
        <dbReference type="Proteomes" id="UP000886520"/>
    </source>
</evidence>
<evidence type="ECO:0000313" key="2">
    <source>
        <dbReference type="EMBL" id="KAI5073284.1"/>
    </source>
</evidence>
<gene>
    <name evidence="2" type="ORF">GOP47_0011297</name>
</gene>
<feature type="compositionally biased region" description="Basic and acidic residues" evidence="1">
    <location>
        <begin position="126"/>
        <end position="137"/>
    </location>
</feature>
<sequence length="169" mass="18519">MAFPGSGAENQNFQGVGEEIKGEHELQHVEDPCGVMQTESKLAASVLVDSSQGQSHKLDDVPEDALGRCRLECSPRAVDFDPGKAPELNESVESLAGNPRSSHGLEMQDEGSKKLELDKTLPPIRTRREGDPREHSPSDLTPPSPKRLRQGSKESQEKWNGLWNTEGKP</sequence>
<dbReference type="OrthoDB" id="1905078at2759"/>
<dbReference type="AlphaFoldDB" id="A0A9D4ZF97"/>
<reference evidence="2" key="1">
    <citation type="submission" date="2021-01" db="EMBL/GenBank/DDBJ databases">
        <title>Adiantum capillus-veneris genome.</title>
        <authorList>
            <person name="Fang Y."/>
            <person name="Liao Q."/>
        </authorList>
    </citation>
    <scope>NUCLEOTIDE SEQUENCE</scope>
    <source>
        <strain evidence="2">H3</strain>
        <tissue evidence="2">Leaf</tissue>
    </source>
</reference>
<proteinExistence type="predicted"/>
<evidence type="ECO:0000256" key="1">
    <source>
        <dbReference type="SAM" id="MobiDB-lite"/>
    </source>
</evidence>
<dbReference type="EMBL" id="JABFUD020000011">
    <property type="protein sequence ID" value="KAI5073284.1"/>
    <property type="molecule type" value="Genomic_DNA"/>
</dbReference>
<accession>A0A9D4ZF97</accession>